<proteinExistence type="predicted"/>
<dbReference type="Pfam" id="PF22938">
    <property type="entry name" value="Integrase_p58_C"/>
    <property type="match status" value="1"/>
</dbReference>
<feature type="domain" description="Integrase p58-like C-terminal" evidence="2">
    <location>
        <begin position="131"/>
        <end position="158"/>
    </location>
</feature>
<feature type="region of interest" description="Disordered" evidence="1">
    <location>
        <begin position="1"/>
        <end position="36"/>
    </location>
</feature>
<evidence type="ECO:0000259" key="2">
    <source>
        <dbReference type="Pfam" id="PF22938"/>
    </source>
</evidence>
<gene>
    <name evidence="3" type="ORF">NQ317_019948</name>
</gene>
<dbReference type="Proteomes" id="UP001162164">
    <property type="component" value="Unassembled WGS sequence"/>
</dbReference>
<evidence type="ECO:0000256" key="1">
    <source>
        <dbReference type="SAM" id="MobiDB-lite"/>
    </source>
</evidence>
<sequence>MTVQKRFTNDDKVGWNPKRDRVGTNLRTTPLHPQSDGMVERFKPNPGKPPKDTILRWFSRTDWDRCIPLFLLAYQAAVHESTGKTPASIIFGRELRLPFDLRFGHPEERADTVEDYSLKLAARIIDAIHDERINDLVYRIQRGPRAKMKVVHLERLAPYRRPHEELVDRDDQT</sequence>
<dbReference type="EMBL" id="JAPWTJ010003587">
    <property type="protein sequence ID" value="KAJ8954573.1"/>
    <property type="molecule type" value="Genomic_DNA"/>
</dbReference>
<comment type="caution">
    <text evidence="3">The sequence shown here is derived from an EMBL/GenBank/DDBJ whole genome shotgun (WGS) entry which is preliminary data.</text>
</comment>
<dbReference type="Gene3D" id="3.30.420.10">
    <property type="entry name" value="Ribonuclease H-like superfamily/Ribonuclease H"/>
    <property type="match status" value="1"/>
</dbReference>
<evidence type="ECO:0000313" key="3">
    <source>
        <dbReference type="EMBL" id="KAJ8954573.1"/>
    </source>
</evidence>
<dbReference type="PANTHER" id="PTHR47266">
    <property type="entry name" value="ENDONUCLEASE-RELATED"/>
    <property type="match status" value="1"/>
</dbReference>
<keyword evidence="4" id="KW-1185">Reference proteome</keyword>
<accession>A0ABQ9IRI6</accession>
<dbReference type="InterPro" id="IPR036397">
    <property type="entry name" value="RNaseH_sf"/>
</dbReference>
<dbReference type="InterPro" id="IPR012337">
    <property type="entry name" value="RNaseH-like_sf"/>
</dbReference>
<name>A0ABQ9IRI6_9CUCU</name>
<organism evidence="3 4">
    <name type="scientific">Molorchus minor</name>
    <dbReference type="NCBI Taxonomy" id="1323400"/>
    <lineage>
        <taxon>Eukaryota</taxon>
        <taxon>Metazoa</taxon>
        <taxon>Ecdysozoa</taxon>
        <taxon>Arthropoda</taxon>
        <taxon>Hexapoda</taxon>
        <taxon>Insecta</taxon>
        <taxon>Pterygota</taxon>
        <taxon>Neoptera</taxon>
        <taxon>Endopterygota</taxon>
        <taxon>Coleoptera</taxon>
        <taxon>Polyphaga</taxon>
        <taxon>Cucujiformia</taxon>
        <taxon>Chrysomeloidea</taxon>
        <taxon>Cerambycidae</taxon>
        <taxon>Lamiinae</taxon>
        <taxon>Monochamini</taxon>
        <taxon>Molorchus</taxon>
    </lineage>
</organism>
<evidence type="ECO:0000313" key="4">
    <source>
        <dbReference type="Proteomes" id="UP001162164"/>
    </source>
</evidence>
<protein>
    <recommendedName>
        <fullName evidence="2">Integrase p58-like C-terminal domain-containing protein</fullName>
    </recommendedName>
</protein>
<dbReference type="InterPro" id="IPR052160">
    <property type="entry name" value="Gypsy_RT_Integrase-like"/>
</dbReference>
<reference evidence="3" key="1">
    <citation type="journal article" date="2023" name="Insect Mol. Biol.">
        <title>Genome sequencing provides insights into the evolution of gene families encoding plant cell wall-degrading enzymes in longhorned beetles.</title>
        <authorList>
            <person name="Shin N.R."/>
            <person name="Okamura Y."/>
            <person name="Kirsch R."/>
            <person name="Pauchet Y."/>
        </authorList>
    </citation>
    <scope>NUCLEOTIDE SEQUENCE</scope>
    <source>
        <strain evidence="3">MMC_N1</strain>
    </source>
</reference>
<dbReference type="InterPro" id="IPR054465">
    <property type="entry name" value="Integrase_p58-like_C"/>
</dbReference>
<feature type="compositionally biased region" description="Basic and acidic residues" evidence="1">
    <location>
        <begin position="7"/>
        <end position="22"/>
    </location>
</feature>
<dbReference type="SUPFAM" id="SSF53098">
    <property type="entry name" value="Ribonuclease H-like"/>
    <property type="match status" value="1"/>
</dbReference>